<evidence type="ECO:0000256" key="1">
    <source>
        <dbReference type="ARBA" id="ARBA00010641"/>
    </source>
</evidence>
<evidence type="ECO:0000313" key="8">
    <source>
        <dbReference type="Proteomes" id="UP000294927"/>
    </source>
</evidence>
<keyword evidence="5" id="KW-0804">Transcription</keyword>
<reference evidence="7 8" key="1">
    <citation type="submission" date="2019-03" db="EMBL/GenBank/DDBJ databases">
        <title>Genomic Encyclopedia of Archaeal and Bacterial Type Strains, Phase II (KMG-II): from individual species to whole genera.</title>
        <authorList>
            <person name="Goeker M."/>
        </authorList>
    </citation>
    <scope>NUCLEOTIDE SEQUENCE [LARGE SCALE GENOMIC DNA]</scope>
    <source>
        <strain evidence="7 8">DSM 45499</strain>
    </source>
</reference>
<comment type="caution">
    <text evidence="7">The sequence shown here is derived from an EMBL/GenBank/DDBJ whole genome shotgun (WGS) entry which is preliminary data.</text>
</comment>
<dbReference type="Proteomes" id="UP000294927">
    <property type="component" value="Unassembled WGS sequence"/>
</dbReference>
<comment type="similarity">
    <text evidence="1">Belongs to the sigma-70 factor family. ECF subfamily.</text>
</comment>
<dbReference type="InterPro" id="IPR014284">
    <property type="entry name" value="RNA_pol_sigma-70_dom"/>
</dbReference>
<evidence type="ECO:0000313" key="7">
    <source>
        <dbReference type="EMBL" id="TDV43554.1"/>
    </source>
</evidence>
<dbReference type="OrthoDB" id="4990598at2"/>
<dbReference type="SUPFAM" id="SSF88946">
    <property type="entry name" value="Sigma2 domain of RNA polymerase sigma factors"/>
    <property type="match status" value="1"/>
</dbReference>
<dbReference type="SUPFAM" id="SSF88659">
    <property type="entry name" value="Sigma3 and sigma4 domains of RNA polymerase sigma factors"/>
    <property type="match status" value="1"/>
</dbReference>
<dbReference type="InterPro" id="IPR013324">
    <property type="entry name" value="RNA_pol_sigma_r3/r4-like"/>
</dbReference>
<feature type="domain" description="RNA polymerase sigma-70 region 2" evidence="6">
    <location>
        <begin position="36"/>
        <end position="103"/>
    </location>
</feature>
<dbReference type="GO" id="GO:0016987">
    <property type="term" value="F:sigma factor activity"/>
    <property type="evidence" value="ECO:0007669"/>
    <property type="project" value="UniProtKB-KW"/>
</dbReference>
<dbReference type="EMBL" id="SOCP01000015">
    <property type="protein sequence ID" value="TDV43554.1"/>
    <property type="molecule type" value="Genomic_DNA"/>
</dbReference>
<dbReference type="Gene3D" id="1.10.10.10">
    <property type="entry name" value="Winged helix-like DNA-binding domain superfamily/Winged helix DNA-binding domain"/>
    <property type="match status" value="1"/>
</dbReference>
<evidence type="ECO:0000259" key="6">
    <source>
        <dbReference type="Pfam" id="PF04542"/>
    </source>
</evidence>
<keyword evidence="8" id="KW-1185">Reference proteome</keyword>
<dbReference type="PANTHER" id="PTHR43133:SF8">
    <property type="entry name" value="RNA POLYMERASE SIGMA FACTOR HI_1459-RELATED"/>
    <property type="match status" value="1"/>
</dbReference>
<dbReference type="AlphaFoldDB" id="A0A4R7V486"/>
<keyword evidence="2" id="KW-0805">Transcription regulation</keyword>
<proteinExistence type="inferred from homology"/>
<evidence type="ECO:0000256" key="2">
    <source>
        <dbReference type="ARBA" id="ARBA00023015"/>
    </source>
</evidence>
<dbReference type="RefSeq" id="WP_133906786.1">
    <property type="nucleotide sequence ID" value="NZ_SOCP01000015.1"/>
</dbReference>
<dbReference type="Gene3D" id="1.10.1740.10">
    <property type="match status" value="1"/>
</dbReference>
<protein>
    <submittedName>
        <fullName evidence="7">RNA polymerase sigma factor (Sigma-70 family)</fullName>
    </submittedName>
</protein>
<dbReference type="GO" id="GO:0006352">
    <property type="term" value="P:DNA-templated transcription initiation"/>
    <property type="evidence" value="ECO:0007669"/>
    <property type="project" value="InterPro"/>
</dbReference>
<dbReference type="PANTHER" id="PTHR43133">
    <property type="entry name" value="RNA POLYMERASE ECF-TYPE SIGMA FACTO"/>
    <property type="match status" value="1"/>
</dbReference>
<dbReference type="InterPro" id="IPR013325">
    <property type="entry name" value="RNA_pol_sigma_r2"/>
</dbReference>
<keyword evidence="3" id="KW-0731">Sigma factor</keyword>
<sequence>MRQAVAGAGTDEVAGRSDAELTDAVRQGDATAYAVLYERHLLAARRAAGSLTATPAEREDLVAEAFVRLLRVLRAGGGPSEEFRPYLITTMRNVLISWRRRDAAVSVVADVPEVAPTTGPETVVAGRMHAALAADAFACLPERWRLVLWRTEIEGEAPAKVARSLGMTPNGVAALAYRAREGLRQAYLDQHLPSEVPRGCRGMVTELAGWVRDRYAPQKMRRIGDHVQACPECQEIAEGLRRLNQELSS</sequence>
<gene>
    <name evidence="7" type="ORF">CLV71_11516</name>
</gene>
<evidence type="ECO:0000256" key="5">
    <source>
        <dbReference type="ARBA" id="ARBA00023163"/>
    </source>
</evidence>
<dbReference type="NCBIfam" id="TIGR02937">
    <property type="entry name" value="sigma70-ECF"/>
    <property type="match status" value="1"/>
</dbReference>
<dbReference type="InterPro" id="IPR036388">
    <property type="entry name" value="WH-like_DNA-bd_sf"/>
</dbReference>
<dbReference type="GO" id="GO:0003677">
    <property type="term" value="F:DNA binding"/>
    <property type="evidence" value="ECO:0007669"/>
    <property type="project" value="UniProtKB-KW"/>
</dbReference>
<name>A0A4R7V486_9PSEU</name>
<evidence type="ECO:0000256" key="4">
    <source>
        <dbReference type="ARBA" id="ARBA00023125"/>
    </source>
</evidence>
<accession>A0A4R7V486</accession>
<organism evidence="7 8">
    <name type="scientific">Actinophytocola oryzae</name>
    <dbReference type="NCBI Taxonomy" id="502181"/>
    <lineage>
        <taxon>Bacteria</taxon>
        <taxon>Bacillati</taxon>
        <taxon>Actinomycetota</taxon>
        <taxon>Actinomycetes</taxon>
        <taxon>Pseudonocardiales</taxon>
        <taxon>Pseudonocardiaceae</taxon>
    </lineage>
</organism>
<keyword evidence="4" id="KW-0238">DNA-binding</keyword>
<dbReference type="Pfam" id="PF04542">
    <property type="entry name" value="Sigma70_r2"/>
    <property type="match status" value="1"/>
</dbReference>
<dbReference type="InterPro" id="IPR007627">
    <property type="entry name" value="RNA_pol_sigma70_r2"/>
</dbReference>
<evidence type="ECO:0000256" key="3">
    <source>
        <dbReference type="ARBA" id="ARBA00023082"/>
    </source>
</evidence>
<dbReference type="InterPro" id="IPR039425">
    <property type="entry name" value="RNA_pol_sigma-70-like"/>
</dbReference>